<keyword evidence="4" id="KW-0472">Membrane</keyword>
<proteinExistence type="predicted"/>
<evidence type="ECO:0000256" key="3">
    <source>
        <dbReference type="SAM" id="MobiDB-lite"/>
    </source>
</evidence>
<sequence>MPINFTVAELKKLIGPRKELNLNAKGINYLDDADVEKLAQLNNSVERLDLSDNRLDSIPESLCTKLNGLVALDVRANNLTMLPANIGKMSRLKYLDAYGNDLTDLPNSLSKLSYLSHLELANNRFDGALKEFMNKDENEVLPPQKFAAKLRAFLEERARAQNADKQKQEKTRQTAAPSVVTEQLTARNGKKAKNKVKKQQKAAEPEHAYSSDSSTGRRPQRPDGTRPRSRCSPVMGFVKDVMKISLIMAFVVATFAGYAFYRNCTDKQRYLANTAGFCADATKLVKKGEISDTLWKNTNAAGQQLFIVSMNEAIKFKNYAASSQFGHAVQSYAQRAWTYTVDILLKARQFLANLLAHVVDWYDHEGQQIFGEFVERAKVAGKIALEVFRDVSKFVYAKAVDVAHWVYDASLLLVNDSEKFIEKVQKLYS</sequence>
<keyword evidence="6" id="KW-1185">Reference proteome</keyword>
<feature type="compositionally biased region" description="Polar residues" evidence="3">
    <location>
        <begin position="173"/>
        <end position="186"/>
    </location>
</feature>
<gene>
    <name evidence="5" type="ORF">QR680_013869</name>
</gene>
<evidence type="ECO:0000313" key="5">
    <source>
        <dbReference type="EMBL" id="KAK0418953.1"/>
    </source>
</evidence>
<dbReference type="Proteomes" id="UP001175271">
    <property type="component" value="Unassembled WGS sequence"/>
</dbReference>
<dbReference type="InterPro" id="IPR003591">
    <property type="entry name" value="Leu-rich_rpt_typical-subtyp"/>
</dbReference>
<dbReference type="Gene3D" id="3.80.10.10">
    <property type="entry name" value="Ribonuclease Inhibitor"/>
    <property type="match status" value="1"/>
</dbReference>
<evidence type="ECO:0000313" key="6">
    <source>
        <dbReference type="Proteomes" id="UP001175271"/>
    </source>
</evidence>
<dbReference type="InterPro" id="IPR001611">
    <property type="entry name" value="Leu-rich_rpt"/>
</dbReference>
<organism evidence="5 6">
    <name type="scientific">Steinernema hermaphroditum</name>
    <dbReference type="NCBI Taxonomy" id="289476"/>
    <lineage>
        <taxon>Eukaryota</taxon>
        <taxon>Metazoa</taxon>
        <taxon>Ecdysozoa</taxon>
        <taxon>Nematoda</taxon>
        <taxon>Chromadorea</taxon>
        <taxon>Rhabditida</taxon>
        <taxon>Tylenchina</taxon>
        <taxon>Panagrolaimomorpha</taxon>
        <taxon>Strongyloidoidea</taxon>
        <taxon>Steinernematidae</taxon>
        <taxon>Steinernema</taxon>
    </lineage>
</organism>
<dbReference type="PANTHER" id="PTHR48051:SF1">
    <property type="entry name" value="RAS SUPPRESSOR PROTEIN 1"/>
    <property type="match status" value="1"/>
</dbReference>
<keyword evidence="4" id="KW-1133">Transmembrane helix</keyword>
<keyword evidence="2" id="KW-0677">Repeat</keyword>
<protein>
    <submittedName>
        <fullName evidence="5">Uncharacterized protein</fullName>
    </submittedName>
</protein>
<dbReference type="PANTHER" id="PTHR48051">
    <property type="match status" value="1"/>
</dbReference>
<dbReference type="SMART" id="SM00369">
    <property type="entry name" value="LRR_TYP"/>
    <property type="match status" value="3"/>
</dbReference>
<name>A0AA39M340_9BILA</name>
<evidence type="ECO:0000256" key="4">
    <source>
        <dbReference type="SAM" id="Phobius"/>
    </source>
</evidence>
<evidence type="ECO:0000256" key="2">
    <source>
        <dbReference type="ARBA" id="ARBA00022737"/>
    </source>
</evidence>
<keyword evidence="1" id="KW-0433">Leucine-rich repeat</keyword>
<accession>A0AA39M340</accession>
<dbReference type="GO" id="GO:0005737">
    <property type="term" value="C:cytoplasm"/>
    <property type="evidence" value="ECO:0007669"/>
    <property type="project" value="TreeGrafter"/>
</dbReference>
<dbReference type="PROSITE" id="PS51450">
    <property type="entry name" value="LRR"/>
    <property type="match status" value="2"/>
</dbReference>
<dbReference type="Pfam" id="PF13855">
    <property type="entry name" value="LRR_8"/>
    <property type="match status" value="1"/>
</dbReference>
<dbReference type="InterPro" id="IPR050216">
    <property type="entry name" value="LRR_domain-containing"/>
</dbReference>
<feature type="compositionally biased region" description="Basic residues" evidence="3">
    <location>
        <begin position="188"/>
        <end position="200"/>
    </location>
</feature>
<feature type="region of interest" description="Disordered" evidence="3">
    <location>
        <begin position="159"/>
        <end position="232"/>
    </location>
</feature>
<comment type="caution">
    <text evidence="5">The sequence shown here is derived from an EMBL/GenBank/DDBJ whole genome shotgun (WGS) entry which is preliminary data.</text>
</comment>
<keyword evidence="4" id="KW-0812">Transmembrane</keyword>
<dbReference type="EMBL" id="JAUCMV010000002">
    <property type="protein sequence ID" value="KAK0418953.1"/>
    <property type="molecule type" value="Genomic_DNA"/>
</dbReference>
<evidence type="ECO:0000256" key="1">
    <source>
        <dbReference type="ARBA" id="ARBA00022614"/>
    </source>
</evidence>
<dbReference type="InterPro" id="IPR032675">
    <property type="entry name" value="LRR_dom_sf"/>
</dbReference>
<dbReference type="SUPFAM" id="SSF52047">
    <property type="entry name" value="RNI-like"/>
    <property type="match status" value="1"/>
</dbReference>
<feature type="compositionally biased region" description="Basic and acidic residues" evidence="3">
    <location>
        <begin position="159"/>
        <end position="172"/>
    </location>
</feature>
<dbReference type="AlphaFoldDB" id="A0AA39M340"/>
<feature type="transmembrane region" description="Helical" evidence="4">
    <location>
        <begin position="241"/>
        <end position="261"/>
    </location>
</feature>
<reference evidence="5" key="1">
    <citation type="submission" date="2023-06" db="EMBL/GenBank/DDBJ databases">
        <title>Genomic analysis of the entomopathogenic nematode Steinernema hermaphroditum.</title>
        <authorList>
            <person name="Schwarz E.M."/>
            <person name="Heppert J.K."/>
            <person name="Baniya A."/>
            <person name="Schwartz H.T."/>
            <person name="Tan C.-H."/>
            <person name="Antoshechkin I."/>
            <person name="Sternberg P.W."/>
            <person name="Goodrich-Blair H."/>
            <person name="Dillman A.R."/>
        </authorList>
    </citation>
    <scope>NUCLEOTIDE SEQUENCE</scope>
    <source>
        <strain evidence="5">PS9179</strain>
        <tissue evidence="5">Whole animal</tissue>
    </source>
</reference>